<feature type="chain" id="PRO_5040457270" description="protein-tyrosine-phosphatase" evidence="11">
    <location>
        <begin position="28"/>
        <end position="1366"/>
    </location>
</feature>
<evidence type="ECO:0000256" key="2">
    <source>
        <dbReference type="ARBA" id="ARBA00013064"/>
    </source>
</evidence>
<keyword evidence="8" id="KW-1015">Disulfide bond</keyword>
<feature type="transmembrane region" description="Helical" evidence="10">
    <location>
        <begin position="806"/>
        <end position="830"/>
    </location>
</feature>
<dbReference type="Gene3D" id="2.170.300.10">
    <property type="entry name" value="Tie2 ligand-binding domain superfamily"/>
    <property type="match status" value="1"/>
</dbReference>
<dbReference type="FunFam" id="2.170.300.10:FF:000003">
    <property type="entry name" value="tyrosine-protein kinase receptor Tie-1 isoform X1"/>
    <property type="match status" value="1"/>
</dbReference>
<evidence type="ECO:0000259" key="15">
    <source>
        <dbReference type="PROSITE" id="PS50853"/>
    </source>
</evidence>
<evidence type="ECO:0000256" key="10">
    <source>
        <dbReference type="SAM" id="Phobius"/>
    </source>
</evidence>
<dbReference type="GO" id="GO:0016020">
    <property type="term" value="C:membrane"/>
    <property type="evidence" value="ECO:0007669"/>
    <property type="project" value="UniProtKB-SubCell"/>
</dbReference>
<evidence type="ECO:0000259" key="13">
    <source>
        <dbReference type="PROSITE" id="PS50055"/>
    </source>
</evidence>
<evidence type="ECO:0000256" key="6">
    <source>
        <dbReference type="ARBA" id="ARBA00023136"/>
    </source>
</evidence>
<accession>A0A9Q1C8H8</accession>
<dbReference type="PANTHER" id="PTHR19134">
    <property type="entry name" value="RECEPTOR-TYPE TYROSINE-PROTEIN PHOSPHATASE"/>
    <property type="match status" value="1"/>
</dbReference>
<keyword evidence="8" id="KW-0245">EGF-like domain</keyword>
<dbReference type="Pfam" id="PF00102">
    <property type="entry name" value="Y_phosphatase"/>
    <property type="match status" value="2"/>
</dbReference>
<evidence type="ECO:0000313" key="16">
    <source>
        <dbReference type="EMBL" id="KAJ8040637.1"/>
    </source>
</evidence>
<evidence type="ECO:0000259" key="12">
    <source>
        <dbReference type="PROSITE" id="PS50026"/>
    </source>
</evidence>
<dbReference type="PROSITE" id="PS50055">
    <property type="entry name" value="TYR_PHOSPHATASE_PTP"/>
    <property type="match status" value="2"/>
</dbReference>
<dbReference type="PROSITE" id="PS50853">
    <property type="entry name" value="FN3"/>
    <property type="match status" value="2"/>
</dbReference>
<evidence type="ECO:0000256" key="4">
    <source>
        <dbReference type="ARBA" id="ARBA00022801"/>
    </source>
</evidence>
<feature type="domain" description="Fibronectin type-III" evidence="15">
    <location>
        <begin position="598"/>
        <end position="698"/>
    </location>
</feature>
<dbReference type="PANTHER" id="PTHR19134:SF560">
    <property type="entry name" value="PROTEIN-TYROSINE-PHOSPHATASE"/>
    <property type="match status" value="1"/>
</dbReference>
<keyword evidence="3 11" id="KW-0732">Signal</keyword>
<sequence>MGVAKCVRKWPFLLGIVLVCSLQLELGLCSGQRASQCGRKGKVQMTVMSFKPQNSESAVVPLPHFECYLGAEDRDASVSSSRPYRTQGGNEAQPSSPVRSTDNSLPANTAAYRVILETANNNAFGVFTCDALKDARQDTTVFTIFLRSDGYIIPSDERFTKTVSVGDIGVNINMTVVDDDVIPRDPPGSQNRDIRWRINGGNNVDRIGGGGADYQGVNYTQLSSRGITVDDEGVYEAHGKFRRNAHHVLQRLIVRSCAEGKWGPPRCIGICDNCYNGGVCDDETGRCICPPGFMGTNCLTACGGNKYGYSCEFQCDYVGTGDCIGRQFCLLDPHGCTCNTGYKNLDCMTNCEGGEYGAGCLHQCHCAGNEGRCDKFTGECESGRCQDGYSGTNCQIPDGCPTGYFGADCTVKCLCMNNVACDKITGECINGQCAPGSVKPVGSERCQECPDGFYGNNCSEECHCESDACDKATGECVGCCKPQWLNTDSNTCQTGLEGSSFPKVNSGQSTRVRCDRSQSIGNTYRTELSRERDSLVDSGVSRGSTSTGVNNQGSSISSTDFTINNVSSTDVFYCLLVRSMEPEVWLDTAFSAYELPVVNDPPTFHRRTNDAVTIRWRAWDAEKDVGDPPVVSYITYYKEEAADMWMRGSDVSPDAPTEFTASDLKMDVNYTFAVSAVRDGDGGEGPRSPPLTVKTLCDDAVVPINVQARLTDDNKVQVSWQITPGSVNCSTGITSFTVYAQIEGIGDEPIIIASVGGEMTSYIISEGLEDGVSYTFLVSSTTDQEGAQSVQSEAVQYTAPSGPSPIIFIIIIIAIVLILAIVITLVLVGIKRRRKTAPPPDREMTAYENTVSLPETPSVLDADSAGNSYEAVDRSLKSGPVKEIKVMPDNPKSARPADAVYEVTGNNSPHHSKPTPPKQAIPPPTKKKPEEQDDDFEEVLPSIGPKPSSDSEDIYANIPAPILVSSLPEYYKQNESSLGREFTLLKKDQQAPWTVSVKPENKKKNRFKKMYTYDHSRVVLEKLPNDEHSDYYNASYIPDLAGKKSFIASQAPNTASANDFWRMIWMEEVATVVMLTNLIENGKDRCFKYWPDEQGGSKVFGTIVVSWAKTSSFADFVVRKFQVSQNGVIRDVRQVHYTTWPDMDVPSEITPLMECIQHTKRLQKDRKSPVLCHCSAGVGRTGTFITLYCLIEVIKKEKKISIFEFVEKARKNRINFVQTEKQYVFLYKTLVDYYLTRHTEIPAGLLANFSIKSKRNILSDEFQLLAQVNNHQISNFGDHDNNSEKIRFRDSVPNDSGLVFLMSEGAKSLSNYINATLFRSIRQTNAFITTQSPLPNTIEDFWRLIYDWQCPIIVMLNEINLKDKWL</sequence>
<dbReference type="PROSITE" id="PS00022">
    <property type="entry name" value="EGF_1"/>
    <property type="match status" value="1"/>
</dbReference>
<dbReference type="Gene3D" id="3.90.190.10">
    <property type="entry name" value="Protein tyrosine phosphatase superfamily"/>
    <property type="match status" value="2"/>
</dbReference>
<keyword evidence="4" id="KW-0378">Hydrolase</keyword>
<dbReference type="PROSITE" id="PS50056">
    <property type="entry name" value="TYR_PHOSPHATASE_2"/>
    <property type="match status" value="1"/>
</dbReference>
<evidence type="ECO:0000256" key="8">
    <source>
        <dbReference type="PROSITE-ProRule" id="PRU00076"/>
    </source>
</evidence>
<evidence type="ECO:0000256" key="5">
    <source>
        <dbReference type="ARBA" id="ARBA00022912"/>
    </source>
</evidence>
<dbReference type="SMART" id="SM00181">
    <property type="entry name" value="EGF"/>
    <property type="match status" value="4"/>
</dbReference>
<comment type="subcellular location">
    <subcellularLocation>
        <location evidence="1">Membrane</location>
        <topology evidence="1">Single-pass membrane protein</topology>
    </subcellularLocation>
</comment>
<dbReference type="PRINTS" id="PR00700">
    <property type="entry name" value="PRTYPHPHTASE"/>
</dbReference>
<dbReference type="EC" id="3.1.3.48" evidence="2"/>
<dbReference type="InterPro" id="IPR029021">
    <property type="entry name" value="Prot-tyrosine_phosphatase-like"/>
</dbReference>
<dbReference type="Proteomes" id="UP001152320">
    <property type="component" value="Chromosome 6"/>
</dbReference>
<feature type="domain" description="EGF-like" evidence="12">
    <location>
        <begin position="268"/>
        <end position="299"/>
    </location>
</feature>
<feature type="region of interest" description="Disordered" evidence="9">
    <location>
        <begin position="834"/>
        <end position="874"/>
    </location>
</feature>
<dbReference type="InterPro" id="IPR003595">
    <property type="entry name" value="Tyr_Pase_cat"/>
</dbReference>
<dbReference type="CDD" id="cd00055">
    <property type="entry name" value="EGF_Lam"/>
    <property type="match status" value="1"/>
</dbReference>
<dbReference type="SMART" id="SM00194">
    <property type="entry name" value="PTPc"/>
    <property type="match status" value="1"/>
</dbReference>
<dbReference type="SMART" id="SM00404">
    <property type="entry name" value="PTPc_motif"/>
    <property type="match status" value="1"/>
</dbReference>
<dbReference type="InterPro" id="IPR036116">
    <property type="entry name" value="FN3_sf"/>
</dbReference>
<dbReference type="CDD" id="cd00047">
    <property type="entry name" value="PTPc"/>
    <property type="match status" value="1"/>
</dbReference>
<feature type="disulfide bond" evidence="8">
    <location>
        <begin position="289"/>
        <end position="298"/>
    </location>
</feature>
<reference evidence="16" key="1">
    <citation type="submission" date="2021-10" db="EMBL/GenBank/DDBJ databases">
        <title>Tropical sea cucumber genome reveals ecological adaptation and Cuvierian tubules defense mechanism.</title>
        <authorList>
            <person name="Chen T."/>
        </authorList>
    </citation>
    <scope>NUCLEOTIDE SEQUENCE</scope>
    <source>
        <strain evidence="16">Nanhai2018</strain>
        <tissue evidence="16">Muscle</tissue>
    </source>
</reference>
<dbReference type="InterPro" id="IPR003961">
    <property type="entry name" value="FN3_dom"/>
</dbReference>
<dbReference type="PROSITE" id="PS50026">
    <property type="entry name" value="EGF_3"/>
    <property type="match status" value="1"/>
</dbReference>
<dbReference type="InterPro" id="IPR000242">
    <property type="entry name" value="PTP_cat"/>
</dbReference>
<feature type="domain" description="Tyrosine specific protein phosphatases" evidence="14">
    <location>
        <begin position="1150"/>
        <end position="1224"/>
    </location>
</feature>
<dbReference type="InterPro" id="IPR050348">
    <property type="entry name" value="Protein-Tyr_Phosphatase"/>
</dbReference>
<dbReference type="CDD" id="cd00054">
    <property type="entry name" value="EGF_CA"/>
    <property type="match status" value="1"/>
</dbReference>
<keyword evidence="10" id="KW-0812">Transmembrane</keyword>
<organism evidence="16 17">
    <name type="scientific">Holothuria leucospilota</name>
    <name type="common">Black long sea cucumber</name>
    <name type="synonym">Mertensiothuria leucospilota</name>
    <dbReference type="NCBI Taxonomy" id="206669"/>
    <lineage>
        <taxon>Eukaryota</taxon>
        <taxon>Metazoa</taxon>
        <taxon>Echinodermata</taxon>
        <taxon>Eleutherozoa</taxon>
        <taxon>Echinozoa</taxon>
        <taxon>Holothuroidea</taxon>
        <taxon>Aspidochirotacea</taxon>
        <taxon>Aspidochirotida</taxon>
        <taxon>Holothuriidae</taxon>
        <taxon>Holothuria</taxon>
    </lineage>
</organism>
<evidence type="ECO:0000259" key="14">
    <source>
        <dbReference type="PROSITE" id="PS50056"/>
    </source>
</evidence>
<dbReference type="CDD" id="cd00063">
    <property type="entry name" value="FN3"/>
    <property type="match status" value="2"/>
</dbReference>
<dbReference type="GO" id="GO:0004725">
    <property type="term" value="F:protein tyrosine phosphatase activity"/>
    <property type="evidence" value="ECO:0007669"/>
    <property type="project" value="UniProtKB-EC"/>
</dbReference>
<feature type="domain" description="Tyrosine-protein phosphatase" evidence="13">
    <location>
        <begin position="978"/>
        <end position="1233"/>
    </location>
</feature>
<feature type="compositionally biased region" description="Pro residues" evidence="9">
    <location>
        <begin position="914"/>
        <end position="924"/>
    </location>
</feature>
<keyword evidence="16" id="KW-0675">Receptor</keyword>
<dbReference type="Gene3D" id="2.60.40.10">
    <property type="entry name" value="Immunoglobulins"/>
    <property type="match status" value="3"/>
</dbReference>
<comment type="caution">
    <text evidence="8">Lacks conserved residue(s) required for the propagation of feature annotation.</text>
</comment>
<feature type="domain" description="Fibronectin type-III" evidence="15">
    <location>
        <begin position="702"/>
        <end position="802"/>
    </location>
</feature>
<feature type="region of interest" description="Disordered" evidence="9">
    <location>
        <begin position="525"/>
        <end position="554"/>
    </location>
</feature>
<dbReference type="FunFam" id="3.90.190.10:FF:000102">
    <property type="entry name" value="Receptor-type tyrosine-protein phosphatase"/>
    <property type="match status" value="1"/>
</dbReference>
<keyword evidence="10" id="KW-1133">Transmembrane helix</keyword>
<feature type="domain" description="Tyrosine-protein phosphatase" evidence="13">
    <location>
        <begin position="1258"/>
        <end position="1366"/>
    </location>
</feature>
<keyword evidence="5" id="KW-0904">Protein phosphatase</keyword>
<dbReference type="InterPro" id="IPR002049">
    <property type="entry name" value="LE_dom"/>
</dbReference>
<evidence type="ECO:0000256" key="1">
    <source>
        <dbReference type="ARBA" id="ARBA00004167"/>
    </source>
</evidence>
<dbReference type="SUPFAM" id="SSF52799">
    <property type="entry name" value="(Phosphotyrosine protein) phosphatases II"/>
    <property type="match status" value="2"/>
</dbReference>
<feature type="signal peptide" evidence="11">
    <location>
        <begin position="1"/>
        <end position="27"/>
    </location>
</feature>
<evidence type="ECO:0000256" key="3">
    <source>
        <dbReference type="ARBA" id="ARBA00022729"/>
    </source>
</evidence>
<name>A0A9Q1C8H8_HOLLE</name>
<comment type="caution">
    <text evidence="16">The sequence shown here is derived from an EMBL/GenBank/DDBJ whole genome shotgun (WGS) entry which is preliminary data.</text>
</comment>
<keyword evidence="17" id="KW-1185">Reference proteome</keyword>
<feature type="region of interest" description="Disordered" evidence="9">
    <location>
        <begin position="78"/>
        <end position="104"/>
    </location>
</feature>
<dbReference type="InterPro" id="IPR000742">
    <property type="entry name" value="EGF"/>
</dbReference>
<feature type="compositionally biased region" description="Low complexity" evidence="9">
    <location>
        <begin position="538"/>
        <end position="549"/>
    </location>
</feature>
<dbReference type="EMBL" id="JAIZAY010000006">
    <property type="protein sequence ID" value="KAJ8040637.1"/>
    <property type="molecule type" value="Genomic_DNA"/>
</dbReference>
<dbReference type="OrthoDB" id="10252017at2759"/>
<keyword evidence="6 10" id="KW-0472">Membrane</keyword>
<evidence type="ECO:0000256" key="9">
    <source>
        <dbReference type="SAM" id="MobiDB-lite"/>
    </source>
</evidence>
<feature type="region of interest" description="Disordered" evidence="9">
    <location>
        <begin position="902"/>
        <end position="954"/>
    </location>
</feature>
<evidence type="ECO:0000256" key="11">
    <source>
        <dbReference type="SAM" id="SignalP"/>
    </source>
</evidence>
<comment type="catalytic activity">
    <reaction evidence="7">
        <text>O-phospho-L-tyrosyl-[protein] + H2O = L-tyrosyl-[protein] + phosphate</text>
        <dbReference type="Rhea" id="RHEA:10684"/>
        <dbReference type="Rhea" id="RHEA-COMP:10136"/>
        <dbReference type="Rhea" id="RHEA-COMP:20101"/>
        <dbReference type="ChEBI" id="CHEBI:15377"/>
        <dbReference type="ChEBI" id="CHEBI:43474"/>
        <dbReference type="ChEBI" id="CHEBI:46858"/>
        <dbReference type="ChEBI" id="CHEBI:61978"/>
        <dbReference type="EC" id="3.1.3.48"/>
    </reaction>
</comment>
<evidence type="ECO:0000313" key="17">
    <source>
        <dbReference type="Proteomes" id="UP001152320"/>
    </source>
</evidence>
<dbReference type="SUPFAM" id="SSF49265">
    <property type="entry name" value="Fibronectin type III"/>
    <property type="match status" value="1"/>
</dbReference>
<protein>
    <recommendedName>
        <fullName evidence="2">protein-tyrosine-phosphatase</fullName>
        <ecNumber evidence="2">3.1.3.48</ecNumber>
    </recommendedName>
</protein>
<proteinExistence type="predicted"/>
<dbReference type="InterPro" id="IPR000387">
    <property type="entry name" value="Tyr_Pase_dom"/>
</dbReference>
<dbReference type="InterPro" id="IPR013783">
    <property type="entry name" value="Ig-like_fold"/>
</dbReference>
<dbReference type="SMART" id="SM00060">
    <property type="entry name" value="FN3"/>
    <property type="match status" value="2"/>
</dbReference>
<gene>
    <name evidence="16" type="ORF">HOLleu_14985</name>
</gene>
<evidence type="ECO:0000256" key="7">
    <source>
        <dbReference type="ARBA" id="ARBA00051722"/>
    </source>
</evidence>